<accession>A0A7N0SVE1</accession>
<protein>
    <recommendedName>
        <fullName evidence="1">K+ potassium transporter C-terminal domain-containing protein</fullName>
    </recommendedName>
</protein>
<evidence type="ECO:0000259" key="1">
    <source>
        <dbReference type="Pfam" id="PF22776"/>
    </source>
</evidence>
<keyword evidence="3" id="KW-1185">Reference proteome</keyword>
<dbReference type="InterPro" id="IPR003855">
    <property type="entry name" value="K+_transporter"/>
</dbReference>
<dbReference type="InterPro" id="IPR053952">
    <property type="entry name" value="K_trans_C"/>
</dbReference>
<dbReference type="GO" id="GO:0015079">
    <property type="term" value="F:potassium ion transmembrane transporter activity"/>
    <property type="evidence" value="ECO:0007669"/>
    <property type="project" value="InterPro"/>
</dbReference>
<proteinExistence type="predicted"/>
<dbReference type="AlphaFoldDB" id="A0A7N0SVE1"/>
<dbReference type="PANTHER" id="PTHR30540">
    <property type="entry name" value="OSMOTIC STRESS POTASSIUM TRANSPORTER"/>
    <property type="match status" value="1"/>
</dbReference>
<name>A0A7N0SVE1_KALFE</name>
<evidence type="ECO:0000313" key="3">
    <source>
        <dbReference type="Proteomes" id="UP000594263"/>
    </source>
</evidence>
<dbReference type="Pfam" id="PF22776">
    <property type="entry name" value="K_trans_C"/>
    <property type="match status" value="1"/>
</dbReference>
<dbReference type="Gramene" id="Kaladp0003s0024.1.v1.1">
    <property type="protein sequence ID" value="Kaladp0003s0024.1.v1.1.CDS.1"/>
    <property type="gene ID" value="Kaladp0003s0024.v1.1"/>
</dbReference>
<dbReference type="Proteomes" id="UP000594263">
    <property type="component" value="Unplaced"/>
</dbReference>
<dbReference type="PANTHER" id="PTHR30540:SF108">
    <property type="entry name" value="POTASSIUM TRANSPORTER 3"/>
    <property type="match status" value="1"/>
</dbReference>
<dbReference type="GO" id="GO:0016020">
    <property type="term" value="C:membrane"/>
    <property type="evidence" value="ECO:0007669"/>
    <property type="project" value="InterPro"/>
</dbReference>
<dbReference type="OMA" id="PHMDANA"/>
<organism evidence="2 3">
    <name type="scientific">Kalanchoe fedtschenkoi</name>
    <name type="common">Lavender scallops</name>
    <name type="synonym">South American air plant</name>
    <dbReference type="NCBI Taxonomy" id="63787"/>
    <lineage>
        <taxon>Eukaryota</taxon>
        <taxon>Viridiplantae</taxon>
        <taxon>Streptophyta</taxon>
        <taxon>Embryophyta</taxon>
        <taxon>Tracheophyta</taxon>
        <taxon>Spermatophyta</taxon>
        <taxon>Magnoliopsida</taxon>
        <taxon>eudicotyledons</taxon>
        <taxon>Gunneridae</taxon>
        <taxon>Pentapetalae</taxon>
        <taxon>Saxifragales</taxon>
        <taxon>Crassulaceae</taxon>
        <taxon>Kalanchoe</taxon>
    </lineage>
</organism>
<evidence type="ECO:0000313" key="2">
    <source>
        <dbReference type="EnsemblPlants" id="Kaladp0003s0024.1.v1.1.CDS.1"/>
    </source>
</evidence>
<feature type="domain" description="K+ potassium transporter C-terminal" evidence="1">
    <location>
        <begin position="53"/>
        <end position="130"/>
    </location>
</feature>
<dbReference type="EnsemblPlants" id="Kaladp0003s0024.1.v1.1">
    <property type="protein sequence ID" value="Kaladp0003s0024.1.v1.1.CDS.1"/>
    <property type="gene ID" value="Kaladp0003s0024.v1.1"/>
</dbReference>
<sequence length="131" mass="14917">MSIASDPEVSGLPFPTSTTKSARLQKLQASYEQESSPLLRQRHSLRFRLIDSGYMDPEARDELLELVNAKHAGVAYVIGHSYIKAKRHSSFMHKFVIDVIYSFLRKNCRSPSVVLNIPQICLIEVGMNYYL</sequence>
<reference evidence="2" key="1">
    <citation type="submission" date="2021-01" db="UniProtKB">
        <authorList>
            <consortium name="EnsemblPlants"/>
        </authorList>
    </citation>
    <scope>IDENTIFICATION</scope>
</reference>